<organism evidence="1 2">
    <name type="scientific">Hymenobacter qilianensis</name>
    <dbReference type="NCBI Taxonomy" id="1385715"/>
    <lineage>
        <taxon>Bacteria</taxon>
        <taxon>Pseudomonadati</taxon>
        <taxon>Bacteroidota</taxon>
        <taxon>Cytophagia</taxon>
        <taxon>Cytophagales</taxon>
        <taxon>Hymenobacteraceae</taxon>
        <taxon>Hymenobacter</taxon>
    </lineage>
</organism>
<sequence>MAVVQSMGLYLNNMLTFSIRRLLPLVLLAGLASCDNLQQDIDVVIPDGPAQLVVECYLEPNQRAQLTVSETAPYLSSPIPVVPEDVTVVIAGPNRQRETLLYDPGFNFVTGKVYTHRGRNRLLIQPGDVFTLEAKDKKGRVVTGTAKMPTPVPLDTVEFNFNDRPAQLREAIVLARFRDPLETLDFYRFQIHRDSISQDPEVDYTIEDRLNEGKEVTLGTAYIFDPGDNLIISLYHFDEPYYRFLQSTQNARNANGNPFGQPAAVQSTVQGGIGVFTILSYERRSLVIP</sequence>
<keyword evidence="2" id="KW-1185">Reference proteome</keyword>
<dbReference type="EMBL" id="BMFN01000002">
    <property type="protein sequence ID" value="GGF68055.1"/>
    <property type="molecule type" value="Genomic_DNA"/>
</dbReference>
<dbReference type="Proteomes" id="UP000605392">
    <property type="component" value="Unassembled WGS sequence"/>
</dbReference>
<evidence type="ECO:0000313" key="2">
    <source>
        <dbReference type="Proteomes" id="UP000605392"/>
    </source>
</evidence>
<evidence type="ECO:0000313" key="1">
    <source>
        <dbReference type="EMBL" id="GGF68055.1"/>
    </source>
</evidence>
<accession>A0ACB5PSK8</accession>
<comment type="caution">
    <text evidence="1">The sequence shown here is derived from an EMBL/GenBank/DDBJ whole genome shotgun (WGS) entry which is preliminary data.</text>
</comment>
<name>A0ACB5PSK8_9BACT</name>
<protein>
    <submittedName>
        <fullName evidence="1">Uncharacterized protein</fullName>
    </submittedName>
</protein>
<reference evidence="1 2" key="1">
    <citation type="journal article" date="2019" name="Int. J. Syst. Evol. Microbiol.">
        <title>The Global Catalogue of Microorganisms (GCM) 10K type strain sequencing project: providing services to taxonomists for standard genome sequencing and annotation.</title>
        <authorList>
            <consortium name="The Broad Institute Genomics Platform"/>
            <consortium name="The Broad Institute Genome Sequencing Center for Infectious Disease"/>
            <person name="Wu L."/>
            <person name="Ma J."/>
        </authorList>
    </citation>
    <scope>NUCLEOTIDE SEQUENCE [LARGE SCALE GENOMIC DNA]</scope>
    <source>
        <strain evidence="1 2">CGMCC 1.12720</strain>
    </source>
</reference>
<proteinExistence type="predicted"/>
<gene>
    <name evidence="1" type="ORF">GCM10011375_23870</name>
</gene>